<proteinExistence type="predicted"/>
<dbReference type="HOGENOM" id="CLU_535000_0_0_9"/>
<dbReference type="EMBL" id="CM001487">
    <property type="protein sequence ID" value="EIM58457.1"/>
    <property type="molecule type" value="Genomic_DNA"/>
</dbReference>
<dbReference type="InterPro" id="IPR030934">
    <property type="entry name" value="Intein_C"/>
</dbReference>
<feature type="region of interest" description="Disordered" evidence="1">
    <location>
        <begin position="421"/>
        <end position="450"/>
    </location>
</feature>
<dbReference type="eggNOG" id="COG3409">
    <property type="taxonomic scope" value="Bacteria"/>
</dbReference>
<dbReference type="AlphaFoldDB" id="I5AXD4"/>
<reference evidence="5 6" key="2">
    <citation type="submission" date="2012-02" db="EMBL/GenBank/DDBJ databases">
        <title>Improved High-Quality Draft sequence of Eubacterium cellulosolvens 6.</title>
        <authorList>
            <consortium name="US DOE Joint Genome Institute"/>
            <person name="Lucas S."/>
            <person name="Han J."/>
            <person name="Lapidus A."/>
            <person name="Cheng J.-F."/>
            <person name="Goodwin L."/>
            <person name="Pitluck S."/>
            <person name="Peters L."/>
            <person name="Mikhailova N."/>
            <person name="Gu W."/>
            <person name="Detter J.C."/>
            <person name="Han C."/>
            <person name="Tapia R."/>
            <person name="Land M."/>
            <person name="Hauser L."/>
            <person name="Kyrpides N."/>
            <person name="Ivanova N."/>
            <person name="Pagani I."/>
            <person name="Johnson E."/>
            <person name="Mukhopadhyay B."/>
            <person name="Anderson I."/>
            <person name="Woyke T."/>
        </authorList>
    </citation>
    <scope>NUCLEOTIDE SEQUENCE [LARGE SCALE GENOMIC DNA]</scope>
    <source>
        <strain evidence="5 6">6</strain>
    </source>
</reference>
<feature type="domain" description="Peptidase C51" evidence="3">
    <location>
        <begin position="124"/>
        <end position="202"/>
    </location>
</feature>
<feature type="domain" description="DUF5648" evidence="4">
    <location>
        <begin position="454"/>
        <end position="584"/>
    </location>
</feature>
<accession>I5AXD4</accession>
<evidence type="ECO:0000313" key="5">
    <source>
        <dbReference type="EMBL" id="EIM58457.1"/>
    </source>
</evidence>
<dbReference type="Proteomes" id="UP000005753">
    <property type="component" value="Chromosome"/>
</dbReference>
<dbReference type="InterPro" id="IPR043708">
    <property type="entry name" value="DUF5648"/>
</dbReference>
<evidence type="ECO:0000256" key="1">
    <source>
        <dbReference type="SAM" id="MobiDB-lite"/>
    </source>
</evidence>
<protein>
    <submittedName>
        <fullName evidence="5">Uncharacterized protein</fullName>
    </submittedName>
</protein>
<reference evidence="5 6" key="1">
    <citation type="submission" date="2010-08" db="EMBL/GenBank/DDBJ databases">
        <authorList>
            <consortium name="US DOE Joint Genome Institute (JGI-PGF)"/>
            <person name="Lucas S."/>
            <person name="Copeland A."/>
            <person name="Lapidus A."/>
            <person name="Cheng J.-F."/>
            <person name="Bruce D."/>
            <person name="Goodwin L."/>
            <person name="Pitluck S."/>
            <person name="Land M.L."/>
            <person name="Hauser L."/>
            <person name="Chang Y.-J."/>
            <person name="Anderson I.J."/>
            <person name="Johnson E."/>
            <person name="Mulhopadhyay B."/>
            <person name="Kyrpides N."/>
            <person name="Woyke T.J."/>
        </authorList>
    </citation>
    <scope>NUCLEOTIDE SEQUENCE [LARGE SCALE GENOMIC DNA]</scope>
    <source>
        <strain evidence="5 6">6</strain>
    </source>
</reference>
<evidence type="ECO:0000259" key="3">
    <source>
        <dbReference type="Pfam" id="PF05257"/>
    </source>
</evidence>
<feature type="compositionally biased region" description="Low complexity" evidence="1">
    <location>
        <begin position="430"/>
        <end position="450"/>
    </location>
</feature>
<dbReference type="Pfam" id="PF05257">
    <property type="entry name" value="CHAP"/>
    <property type="match status" value="1"/>
</dbReference>
<keyword evidence="2" id="KW-0732">Signal</keyword>
<dbReference type="STRING" id="633697.EubceDRAFT1_2756"/>
<dbReference type="PROSITE" id="PS50818">
    <property type="entry name" value="INTEIN_C_TER"/>
    <property type="match status" value="1"/>
</dbReference>
<dbReference type="Gene3D" id="3.90.1720.10">
    <property type="entry name" value="endopeptidase domain like (from Nostoc punctiforme)"/>
    <property type="match status" value="1"/>
</dbReference>
<dbReference type="OrthoDB" id="1771597at2"/>
<dbReference type="InterPro" id="IPR007921">
    <property type="entry name" value="CHAP_dom"/>
</dbReference>
<sequence>MKKRVIPVFLVSCTVASLVMAMVVNAEPVSVETDITYESVDAPIPGEEGQDITDSVIEDLSEEYESGDERDDVGLYGTSYAYPNTHVNTGNQREDIVAVARTQIGYREGSNNDTKYGEWYGINHASWCAMFVSWCARQANIPTSILKNSSGAGHSAAYFNIPYRDGASYTPQRGDLFFTKSWSHVGLVDSVNGNTITTVEGNYNDRVAVVTRNKNDLYFGTPSYVNNQVVDATPHISGQSIPADFQREGVAFNVRGVVSCAAPMSAVHVYVLNGSGKAVTGKSVYPNSTSYDIKNVDYDVKFSKLSATYIYEYKITAIVNGKEYCLFSKWFWVVNGSTKPFDPWIKQSGDGNYKTITWGATYADGYHIDVRKDGKLVRSEDLGNVTSWSNNFTSGKTVVYITAYNGAGGSNTVSTEINIASQGGKPAENPTPTQKTTPKPTSKPGSQKSGVVTMHRLFNSSTQEHFYTNSEHERDVLVSRGWKYEGVGWRAPQKSNTPVYRLYNVALNDHHYTTSAHERDVLSKNCGWTYEGIGWYSDDSKSVPLYRRYYPFIKSGSHHYTTGLTEAKHLVAVGWKDEGIAWYGVK</sequence>
<dbReference type="InterPro" id="IPR038765">
    <property type="entry name" value="Papain-like_cys_pep_sf"/>
</dbReference>
<dbReference type="Pfam" id="PF18885">
    <property type="entry name" value="DUF5648"/>
    <property type="match status" value="1"/>
</dbReference>
<evidence type="ECO:0000259" key="4">
    <source>
        <dbReference type="Pfam" id="PF18885"/>
    </source>
</evidence>
<keyword evidence="6" id="KW-1185">Reference proteome</keyword>
<dbReference type="eggNOG" id="COG3757">
    <property type="taxonomic scope" value="Bacteria"/>
</dbReference>
<feature type="signal peptide" evidence="2">
    <location>
        <begin position="1"/>
        <end position="26"/>
    </location>
</feature>
<name>I5AXD4_EUBC6</name>
<feature type="chain" id="PRO_5003698979" evidence="2">
    <location>
        <begin position="27"/>
        <end position="586"/>
    </location>
</feature>
<dbReference type="SUPFAM" id="SSF54001">
    <property type="entry name" value="Cysteine proteinases"/>
    <property type="match status" value="1"/>
</dbReference>
<organism evidence="5 6">
    <name type="scientific">Eubacterium cellulosolvens (strain ATCC 43171 / JCM 9499 / 6)</name>
    <name type="common">Cillobacterium cellulosolvens</name>
    <dbReference type="NCBI Taxonomy" id="633697"/>
    <lineage>
        <taxon>Bacteria</taxon>
        <taxon>Bacillati</taxon>
        <taxon>Bacillota</taxon>
        <taxon>Clostridia</taxon>
        <taxon>Eubacteriales</taxon>
        <taxon>Eubacteriaceae</taxon>
        <taxon>Eubacterium</taxon>
    </lineage>
</organism>
<evidence type="ECO:0000313" key="6">
    <source>
        <dbReference type="Proteomes" id="UP000005753"/>
    </source>
</evidence>
<evidence type="ECO:0000256" key="2">
    <source>
        <dbReference type="SAM" id="SignalP"/>
    </source>
</evidence>
<gene>
    <name evidence="5" type="ORF">EubceDRAFT1_2756</name>
</gene>